<dbReference type="STRING" id="210143.A0A1R3GAA3"/>
<dbReference type="OrthoDB" id="1737296at2759"/>
<dbReference type="InterPro" id="IPR003020">
    <property type="entry name" value="HCO3_transpt_euk"/>
</dbReference>
<evidence type="ECO:0000313" key="9">
    <source>
        <dbReference type="EMBL" id="OMO55025.1"/>
    </source>
</evidence>
<name>A0A1R3GAA3_COCAP</name>
<dbReference type="PANTHER" id="PTHR11453">
    <property type="entry name" value="ANION EXCHANGE PROTEIN"/>
    <property type="match status" value="1"/>
</dbReference>
<evidence type="ECO:0000256" key="1">
    <source>
        <dbReference type="ARBA" id="ARBA00004141"/>
    </source>
</evidence>
<dbReference type="InterPro" id="IPR036397">
    <property type="entry name" value="RNaseH_sf"/>
</dbReference>
<comment type="similarity">
    <text evidence="2">Belongs to the anion exchanger (TC 2.A.31.3) family.</text>
</comment>
<dbReference type="GO" id="GO:0005452">
    <property type="term" value="F:solute:inorganic anion antiporter activity"/>
    <property type="evidence" value="ECO:0007669"/>
    <property type="project" value="InterPro"/>
</dbReference>
<feature type="transmembrane region" description="Helical" evidence="7">
    <location>
        <begin position="154"/>
        <end position="176"/>
    </location>
</feature>
<protein>
    <submittedName>
        <fullName evidence="9">Integrase, catalytic core</fullName>
    </submittedName>
</protein>
<dbReference type="InterPro" id="IPR025724">
    <property type="entry name" value="GAG-pre-integrase_dom"/>
</dbReference>
<sequence length="1488" mass="166866">MENFKAPFKGIANDVRGRVTCYRQDWIVGLRSRLGILAPTTYIFFSSALPVIAFGEQLSRDTDGSLSTVETLASTALCGIIHSIFGGQPLLILGVAEPTIIMYTYLYNFAKGKKDLGQELYLAWVGWVCVWTALMLFLLAIFNACTIINRFTRVAGELFGMLITVLFIQEAIKGMVSEFEIPKAEDANLEKHKFQWLYTNGLLGIIFTLGLLYTSLKSRKARSWWYGTGWFRSFIVDYGVPLMVLLWTTLSFSVPGKVPSGVPRRLSSPLPWESASLQHWTIIKPTSTLVSSLNLPLFTINAAAHLPIKLNATNFPSWRTQFQSLLIGFDLLGYVDGTTPSPPEQILRTGTNEMISNPAYEHWLRQDRLLLHGMIASASETIVSHIASATSSIDAWKKLNKLYANKSRSRMMTLRDKLTVPKGNKSVSEYFQLLRGISDELALINTVIPEDELVIHALNGAGLDYKELAAGIRARESYISFEELMEKFLDYEEHLQKQQASVDLSIPTANYANKSFARNKSYQSQGRGHSAKTCYQLRPKGNSPCANLSTTAAPTNWIVDSGANHHVTNRIQNLQYAQEYEGTDDLLLGDGTGVKTDIQTWHQRLGHPNISMLNSVLQSFSLPCSSKKNFTSCNACLCNKSHRLPFSISSIVSRGPLDVTYTDLWGPARITSDQGFRYYIAFVDLFTRYTWLYPIKLKSDVFHLFPKFKSLVENYFKTNIVTVYSDCGGEFDKLKVFFSNMGIQHLQTPPHTPQHNAMVERRHRSIVEKGLTLLHNASMPLKYWPYALTTAVYLLNRLPTPVLKNKSPFHLLFSQEPNLEKLKVFGSLCYPWLKPYTQHKMEPKSRPCVFLGYSKNQSAYLCLDPVSQKIFVSRHVLFDETKFPFKHVTAGAKISNSNFETWNPAFDTEPSVTQLVNISNTSQVSSNQLVISSSQDHSNRLPVLPQSDSSSTESPSVSHPVESTSSQGPAATASEGTHSSSPLTESSSSSEKHTWELVPEPSNRTVVGCKWVFRVKRNADGSVSRYKARLVTKGFNQRPGIDFTETFSPVVKPVTIRLVLSIAVTHGWSFKQMDVNNAFLQGDLTEEVYMKQPPVLFDKKHPHMVCKLRKAIYGLKQAPRAWYCALSDFLISFGFKNSVADTSIFVYQSGSITAYLLVYVDNLILTGNDDSFLQSFSVALANRFSIKDLGQLHYFLGIEVSHTPKGLFLSQSKYIADILDKANMAGAKECHTPLSIASPLKLHDGTGDVDETVFRKIIGSLQYLTLTRPDICFAVNKLSQFMHKPTTLHLQALKRVLRYLKGTIQHGFLLSQTSSPSITMFTDLDWARDADDRKSTSAYIVYYGKNPISWCSKKQKTVAHSSTKAEYRAIALGVSELTWIQSLLNELQVRVPKHPTIFCDNLSATYACANPVFHTRMKHLALDYFFVREKVSAGALHIRHIPTQEQLADALTKPLSSDRFHQLISKIGVSSRSTILRGSIGGKCDFKS</sequence>
<evidence type="ECO:0000256" key="7">
    <source>
        <dbReference type="SAM" id="Phobius"/>
    </source>
</evidence>
<feature type="transmembrane region" description="Helical" evidence="7">
    <location>
        <begin position="66"/>
        <end position="85"/>
    </location>
</feature>
<feature type="transmembrane region" description="Helical" evidence="7">
    <location>
        <begin position="34"/>
        <end position="54"/>
    </location>
</feature>
<dbReference type="Pfam" id="PF13976">
    <property type="entry name" value="gag_pre-integrs"/>
    <property type="match status" value="1"/>
</dbReference>
<dbReference type="GO" id="GO:0005886">
    <property type="term" value="C:plasma membrane"/>
    <property type="evidence" value="ECO:0007669"/>
    <property type="project" value="TreeGrafter"/>
</dbReference>
<dbReference type="SUPFAM" id="SSF56672">
    <property type="entry name" value="DNA/RNA polymerases"/>
    <property type="match status" value="1"/>
</dbReference>
<dbReference type="InterPro" id="IPR011531">
    <property type="entry name" value="HCO3_transpt-like_TM_dom"/>
</dbReference>
<evidence type="ECO:0000256" key="6">
    <source>
        <dbReference type="SAM" id="MobiDB-lite"/>
    </source>
</evidence>
<evidence type="ECO:0000256" key="2">
    <source>
        <dbReference type="ARBA" id="ARBA00006262"/>
    </source>
</evidence>
<dbReference type="InterPro" id="IPR001584">
    <property type="entry name" value="Integrase_cat-core"/>
</dbReference>
<keyword evidence="10" id="KW-1185">Reference proteome</keyword>
<evidence type="ECO:0000313" key="10">
    <source>
        <dbReference type="Proteomes" id="UP000188268"/>
    </source>
</evidence>
<dbReference type="GO" id="GO:0003676">
    <property type="term" value="F:nucleic acid binding"/>
    <property type="evidence" value="ECO:0007669"/>
    <property type="project" value="InterPro"/>
</dbReference>
<accession>A0A1R3GAA3</accession>
<dbReference type="PROSITE" id="PS50994">
    <property type="entry name" value="INTEGRASE"/>
    <property type="match status" value="1"/>
</dbReference>
<dbReference type="InterPro" id="IPR057670">
    <property type="entry name" value="SH3_retrovirus"/>
</dbReference>
<keyword evidence="5 7" id="KW-0472">Membrane</keyword>
<feature type="compositionally biased region" description="Polar residues" evidence="6">
    <location>
        <begin position="927"/>
        <end position="936"/>
    </location>
</feature>
<gene>
    <name evidence="9" type="ORF">CCACVL1_27437</name>
</gene>
<comment type="caution">
    <text evidence="9">The sequence shown here is derived from an EMBL/GenBank/DDBJ whole genome shotgun (WGS) entry which is preliminary data.</text>
</comment>
<evidence type="ECO:0000256" key="5">
    <source>
        <dbReference type="ARBA" id="ARBA00023136"/>
    </source>
</evidence>
<dbReference type="OMA" id="CEAIREI"/>
<dbReference type="SUPFAM" id="SSF53098">
    <property type="entry name" value="Ribonuclease H-like"/>
    <property type="match status" value="1"/>
</dbReference>
<dbReference type="InterPro" id="IPR012337">
    <property type="entry name" value="RNaseH-like_sf"/>
</dbReference>
<feature type="transmembrane region" description="Helical" evidence="7">
    <location>
        <begin position="196"/>
        <end position="214"/>
    </location>
</feature>
<dbReference type="Gene3D" id="3.30.420.10">
    <property type="entry name" value="Ribonuclease H-like superfamily/Ribonuclease H"/>
    <property type="match status" value="1"/>
</dbReference>
<feature type="transmembrane region" description="Helical" evidence="7">
    <location>
        <begin position="121"/>
        <end position="142"/>
    </location>
</feature>
<dbReference type="InterPro" id="IPR043502">
    <property type="entry name" value="DNA/RNA_pol_sf"/>
</dbReference>
<feature type="transmembrane region" description="Helical" evidence="7">
    <location>
        <begin position="90"/>
        <end position="109"/>
    </location>
</feature>
<dbReference type="Pfam" id="PF00955">
    <property type="entry name" value="HCO3_cotransp"/>
    <property type="match status" value="1"/>
</dbReference>
<comment type="subcellular location">
    <subcellularLocation>
        <location evidence="1">Membrane</location>
        <topology evidence="1">Multi-pass membrane protein</topology>
    </subcellularLocation>
</comment>
<dbReference type="GO" id="GO:0006820">
    <property type="term" value="P:monoatomic anion transport"/>
    <property type="evidence" value="ECO:0007669"/>
    <property type="project" value="InterPro"/>
</dbReference>
<dbReference type="Proteomes" id="UP000188268">
    <property type="component" value="Unassembled WGS sequence"/>
</dbReference>
<keyword evidence="3 7" id="KW-0812">Transmembrane</keyword>
<feature type="compositionally biased region" description="Low complexity" evidence="6">
    <location>
        <begin position="947"/>
        <end position="966"/>
    </location>
</feature>
<keyword evidence="4 7" id="KW-1133">Transmembrane helix</keyword>
<dbReference type="Pfam" id="PF25597">
    <property type="entry name" value="SH3_retrovirus"/>
    <property type="match status" value="1"/>
</dbReference>
<dbReference type="CDD" id="cd09272">
    <property type="entry name" value="RNase_HI_RT_Ty1"/>
    <property type="match status" value="1"/>
</dbReference>
<feature type="transmembrane region" description="Helical" evidence="7">
    <location>
        <begin position="235"/>
        <end position="254"/>
    </location>
</feature>
<dbReference type="InterPro" id="IPR013103">
    <property type="entry name" value="RVT_2"/>
</dbReference>
<proteinExistence type="inferred from homology"/>
<dbReference type="EMBL" id="AWWV01014789">
    <property type="protein sequence ID" value="OMO55025.1"/>
    <property type="molecule type" value="Genomic_DNA"/>
</dbReference>
<evidence type="ECO:0000256" key="3">
    <source>
        <dbReference type="ARBA" id="ARBA00022692"/>
    </source>
</evidence>
<evidence type="ECO:0000259" key="8">
    <source>
        <dbReference type="PROSITE" id="PS50994"/>
    </source>
</evidence>
<evidence type="ECO:0000256" key="4">
    <source>
        <dbReference type="ARBA" id="ARBA00022989"/>
    </source>
</evidence>
<dbReference type="Pfam" id="PF07727">
    <property type="entry name" value="RVT_2"/>
    <property type="match status" value="1"/>
</dbReference>
<organism evidence="9 10">
    <name type="scientific">Corchorus capsularis</name>
    <name type="common">Jute</name>
    <dbReference type="NCBI Taxonomy" id="210143"/>
    <lineage>
        <taxon>Eukaryota</taxon>
        <taxon>Viridiplantae</taxon>
        <taxon>Streptophyta</taxon>
        <taxon>Embryophyta</taxon>
        <taxon>Tracheophyta</taxon>
        <taxon>Spermatophyta</taxon>
        <taxon>Magnoliopsida</taxon>
        <taxon>eudicotyledons</taxon>
        <taxon>Gunneridae</taxon>
        <taxon>Pentapetalae</taxon>
        <taxon>rosids</taxon>
        <taxon>malvids</taxon>
        <taxon>Malvales</taxon>
        <taxon>Malvaceae</taxon>
        <taxon>Grewioideae</taxon>
        <taxon>Apeibeae</taxon>
        <taxon>Corchorus</taxon>
    </lineage>
</organism>
<feature type="domain" description="Integrase catalytic" evidence="8">
    <location>
        <begin position="652"/>
        <end position="816"/>
    </location>
</feature>
<dbReference type="Gramene" id="OMO55025">
    <property type="protein sequence ID" value="OMO55025"/>
    <property type="gene ID" value="CCACVL1_27437"/>
</dbReference>
<feature type="region of interest" description="Disordered" evidence="6">
    <location>
        <begin position="927"/>
        <end position="997"/>
    </location>
</feature>
<feature type="compositionally biased region" description="Low complexity" evidence="6">
    <location>
        <begin position="979"/>
        <end position="989"/>
    </location>
</feature>
<dbReference type="GO" id="GO:0050801">
    <property type="term" value="P:monoatomic ion homeostasis"/>
    <property type="evidence" value="ECO:0007669"/>
    <property type="project" value="TreeGrafter"/>
</dbReference>
<dbReference type="PANTHER" id="PTHR11453:SF40">
    <property type="entry name" value="BORON TRANSPORTER 4-RELATED"/>
    <property type="match status" value="1"/>
</dbReference>
<dbReference type="GO" id="GO:0015074">
    <property type="term" value="P:DNA integration"/>
    <property type="evidence" value="ECO:0007669"/>
    <property type="project" value="InterPro"/>
</dbReference>
<dbReference type="Pfam" id="PF14223">
    <property type="entry name" value="Retrotran_gag_2"/>
    <property type="match status" value="1"/>
</dbReference>
<reference evidence="9 10" key="1">
    <citation type="submission" date="2013-09" db="EMBL/GenBank/DDBJ databases">
        <title>Corchorus capsularis genome sequencing.</title>
        <authorList>
            <person name="Alam M."/>
            <person name="Haque M.S."/>
            <person name="Islam M.S."/>
            <person name="Emdad E.M."/>
            <person name="Islam M.M."/>
            <person name="Ahmed B."/>
            <person name="Halim A."/>
            <person name="Hossen Q.M.M."/>
            <person name="Hossain M.Z."/>
            <person name="Ahmed R."/>
            <person name="Khan M.M."/>
            <person name="Islam R."/>
            <person name="Rashid M.M."/>
            <person name="Khan S.A."/>
            <person name="Rahman M.S."/>
            <person name="Alam M."/>
        </authorList>
    </citation>
    <scope>NUCLEOTIDE SEQUENCE [LARGE SCALE GENOMIC DNA]</scope>
    <source>
        <strain evidence="10">cv. CVL-1</strain>
        <tissue evidence="9">Whole seedling</tissue>
    </source>
</reference>